<name>F4MN14_9BACT</name>
<dbReference type="AlphaFoldDB" id="F4MN14"/>
<accession>F4MN14</accession>
<gene>
    <name evidence="1" type="ORF">S18_873_0021</name>
</gene>
<sequence length="808" mass="93346">MISSCRNEIKETTSPLDFVPQNSIGVIQVNDPLMLDNSLKKLSFIVELSKLDSNIYENIKAVIPEKKSANSILILTPQGKRDIAISYVCKSNKSDTSKLDILESFVYNSVPVYISEKGEREIYWTKIEEIQVISSSQLVLENCIRNIQNKQKGIQDDKFYRLAELKNPDAILSIFLHKDIREVLNKLFTKTKYFPYLGNSWFSFDFNTKKDPFTLDGISFINDSIPDRLNLYKNLSAQPLISHQFIPRNFDNYFALSISDYKTLEENFKEFVRHKNIAFKKIDFDPLSNVNEIAFINNKSNQAIYLSLKNSDIVETDLFSENNINDTYRGIEIIKHDLPEDFYGFLKILGLNNFPKYSAKIKETLIYTKEKSYLKQLISIYLDGNTLSNDINFKNLQEDLADNSTFIWVGDSNNLKESWKKENKKNIKKWNNVKLNSYPLIAFQGISEDNFIQSRFTAQKNNPNQPKNSVTDQFRFNLDAPLATSPKWIRNHRNKTMDIVVQDENNVLYLFSNTGDLFWKKQLSGPVIGDIEQVDLYKNRRLQMAFRTPDRFIILDRNGKIVSPFNFKLPSDMPQYLSIFDYDGNRNYRFLLNHGKKIEMFDNKGKRVRGFKLSSLQEPLLNPPKHIRFGNKDYIILQSLEGKIKIIDRQGKDRITLKNNLETSPNPVFAYRNTFSTTDKIGFLVQIDKNGNLNRSDLGLKIGHKIDMTKKSLVTLSENKLVIKGIPIILPFGNYSSPKIHYLNNTIYVTLTEYETKKVFAFYSNGDSVGGFPVYGTSVVDLSNADNDKALEMIVQSDEDELTIYQIN</sequence>
<reference evidence="1" key="2">
    <citation type="journal article" date="2012" name="Environ. Microbiol.">
        <title>Genomic content of uncultured Bacteroidetes from contrasting oceanic provinces in the North Atlantic Ocean.</title>
        <authorList>
            <person name="Gomez-Pereira P.R."/>
            <person name="Schuler M."/>
            <person name="Fuchs B.M."/>
            <person name="Bennke C."/>
            <person name="Teeling H."/>
            <person name="Waldmann J."/>
            <person name="Richter M."/>
            <person name="Barbe V."/>
            <person name="Bataille E."/>
            <person name="Glockner F.O."/>
            <person name="Amann R."/>
        </authorList>
    </citation>
    <scope>NUCLEOTIDE SEQUENCE</scope>
</reference>
<organism evidence="1">
    <name type="scientific">uncultured Flavobacteriia bacterium</name>
    <dbReference type="NCBI Taxonomy" id="212695"/>
    <lineage>
        <taxon>Bacteria</taxon>
        <taxon>Pseudomonadati</taxon>
        <taxon>Bacteroidota</taxon>
        <taxon>Flavobacteriia</taxon>
        <taxon>environmental samples</taxon>
    </lineage>
</organism>
<protein>
    <submittedName>
        <fullName evidence="1">Uncharacterized protein</fullName>
    </submittedName>
</protein>
<reference evidence="1" key="1">
    <citation type="submission" date="2010-05" db="EMBL/GenBank/DDBJ databases">
        <authorList>
            <person name="Genoscope - CEA"/>
        </authorList>
    </citation>
    <scope>NUCLEOTIDE SEQUENCE</scope>
</reference>
<proteinExistence type="predicted"/>
<evidence type="ECO:0000313" key="1">
    <source>
        <dbReference type="EMBL" id="CBL87527.1"/>
    </source>
</evidence>
<dbReference type="EMBL" id="FQ032826">
    <property type="protein sequence ID" value="CBL87527.1"/>
    <property type="molecule type" value="Genomic_DNA"/>
</dbReference>